<evidence type="ECO:0000313" key="2">
    <source>
        <dbReference type="EMBL" id="MDA0185805.1"/>
    </source>
</evidence>
<proteinExistence type="predicted"/>
<feature type="region of interest" description="Disordered" evidence="1">
    <location>
        <begin position="180"/>
        <end position="208"/>
    </location>
</feature>
<dbReference type="SMART" id="SM00855">
    <property type="entry name" value="PGAM"/>
    <property type="match status" value="1"/>
</dbReference>
<organism evidence="2 3">
    <name type="scientific">Solirubrobacter phytolaccae</name>
    <dbReference type="NCBI Taxonomy" id="1404360"/>
    <lineage>
        <taxon>Bacteria</taxon>
        <taxon>Bacillati</taxon>
        <taxon>Actinomycetota</taxon>
        <taxon>Thermoleophilia</taxon>
        <taxon>Solirubrobacterales</taxon>
        <taxon>Solirubrobacteraceae</taxon>
        <taxon>Solirubrobacter</taxon>
    </lineage>
</organism>
<dbReference type="AlphaFoldDB" id="A0A9X3NJ09"/>
<dbReference type="RefSeq" id="WP_270030330.1">
    <property type="nucleotide sequence ID" value="NZ_JAPDDP010000155.1"/>
</dbReference>
<dbReference type="EMBL" id="JAPDDP010000155">
    <property type="protein sequence ID" value="MDA0185805.1"/>
    <property type="molecule type" value="Genomic_DNA"/>
</dbReference>
<evidence type="ECO:0000256" key="1">
    <source>
        <dbReference type="SAM" id="MobiDB-lite"/>
    </source>
</evidence>
<dbReference type="Proteomes" id="UP001147653">
    <property type="component" value="Unassembled WGS sequence"/>
</dbReference>
<dbReference type="GO" id="GO:0016791">
    <property type="term" value="F:phosphatase activity"/>
    <property type="evidence" value="ECO:0007669"/>
    <property type="project" value="TreeGrafter"/>
</dbReference>
<dbReference type="Gene3D" id="3.40.50.1240">
    <property type="entry name" value="Phosphoglycerate mutase-like"/>
    <property type="match status" value="1"/>
</dbReference>
<protein>
    <submittedName>
        <fullName evidence="2">Histidine phosphatase family protein</fullName>
    </submittedName>
</protein>
<name>A0A9X3NJ09_9ACTN</name>
<dbReference type="SUPFAM" id="SSF53254">
    <property type="entry name" value="Phosphoglycerate mutase-like"/>
    <property type="match status" value="1"/>
</dbReference>
<dbReference type="InterPro" id="IPR029033">
    <property type="entry name" value="His_PPase_superfam"/>
</dbReference>
<reference evidence="2" key="1">
    <citation type="submission" date="2022-10" db="EMBL/GenBank/DDBJ databases">
        <title>The WGS of Solirubrobacter phytolaccae KCTC 29190.</title>
        <authorList>
            <person name="Jiang Z."/>
        </authorList>
    </citation>
    <scope>NUCLEOTIDE SEQUENCE</scope>
    <source>
        <strain evidence="2">KCTC 29190</strain>
    </source>
</reference>
<keyword evidence="3" id="KW-1185">Reference proteome</keyword>
<dbReference type="InterPro" id="IPR050275">
    <property type="entry name" value="PGM_Phosphatase"/>
</dbReference>
<dbReference type="PIRSF" id="PIRSF000709">
    <property type="entry name" value="6PFK_2-Ptase"/>
    <property type="match status" value="1"/>
</dbReference>
<dbReference type="PANTHER" id="PTHR48100">
    <property type="entry name" value="BROAD-SPECIFICITY PHOSPHATASE YOR283W-RELATED"/>
    <property type="match status" value="1"/>
</dbReference>
<dbReference type="Pfam" id="PF00300">
    <property type="entry name" value="His_Phos_1"/>
    <property type="match status" value="1"/>
</dbReference>
<evidence type="ECO:0000313" key="3">
    <source>
        <dbReference type="Proteomes" id="UP001147653"/>
    </source>
</evidence>
<dbReference type="InterPro" id="IPR013078">
    <property type="entry name" value="His_Pase_superF_clade-1"/>
</dbReference>
<gene>
    <name evidence="2" type="ORF">OJ997_36210</name>
</gene>
<accession>A0A9X3NJ09</accession>
<comment type="caution">
    <text evidence="2">The sequence shown here is derived from an EMBL/GenBank/DDBJ whole genome shotgun (WGS) entry which is preliminary data.</text>
</comment>
<sequence>MRRLLLVRHASTAAVRAAAFGADEELDASGREASSRLAGRLPRGEVLISPARRAAETAAGLDVARVEPALAECDFGAWAGRPLSEVAEESPQDVHAWMTDPDAAPHGGESLTALLARVRSWMDEQAREDGTAIAITHGGVVKAAVVTALDAPPSAFWRIDVSPVSITELHAHDGRWTVTRVNDKDKAPGPLGSQEVKRPGRLTSEAGA</sequence>